<feature type="compositionally biased region" description="Basic and acidic residues" evidence="1">
    <location>
        <begin position="254"/>
        <end position="263"/>
    </location>
</feature>
<dbReference type="AlphaFoldDB" id="A0A7M7JLU8"/>
<evidence type="ECO:0000313" key="4">
    <source>
        <dbReference type="Proteomes" id="UP000594260"/>
    </source>
</evidence>
<evidence type="ECO:0000313" key="3">
    <source>
        <dbReference type="EnsemblMetazoa" id="XP_022653981"/>
    </source>
</evidence>
<feature type="chain" id="PRO_5029639146" evidence="2">
    <location>
        <begin position="24"/>
        <end position="279"/>
    </location>
</feature>
<accession>A0A7M7JLU8</accession>
<dbReference type="RefSeq" id="XP_022653981.1">
    <property type="nucleotide sequence ID" value="XM_022798246.1"/>
</dbReference>
<dbReference type="OrthoDB" id="10331544at2759"/>
<dbReference type="EnsemblMetazoa" id="XM_022798246">
    <property type="protein sequence ID" value="XP_022653981"/>
    <property type="gene ID" value="LOC111247400"/>
</dbReference>
<dbReference type="Proteomes" id="UP000594260">
    <property type="component" value="Unplaced"/>
</dbReference>
<dbReference type="InParanoid" id="A0A7M7JLU8"/>
<dbReference type="KEGG" id="vde:111247400"/>
<feature type="signal peptide" evidence="2">
    <location>
        <begin position="1"/>
        <end position="23"/>
    </location>
</feature>
<proteinExistence type="predicted"/>
<evidence type="ECO:0000256" key="2">
    <source>
        <dbReference type="SAM" id="SignalP"/>
    </source>
</evidence>
<protein>
    <submittedName>
        <fullName evidence="3">Uncharacterized protein</fullName>
    </submittedName>
</protein>
<dbReference type="GeneID" id="111247400"/>
<organism evidence="3 4">
    <name type="scientific">Varroa destructor</name>
    <name type="common">Honeybee mite</name>
    <dbReference type="NCBI Taxonomy" id="109461"/>
    <lineage>
        <taxon>Eukaryota</taxon>
        <taxon>Metazoa</taxon>
        <taxon>Ecdysozoa</taxon>
        <taxon>Arthropoda</taxon>
        <taxon>Chelicerata</taxon>
        <taxon>Arachnida</taxon>
        <taxon>Acari</taxon>
        <taxon>Parasitiformes</taxon>
        <taxon>Mesostigmata</taxon>
        <taxon>Gamasina</taxon>
        <taxon>Dermanyssoidea</taxon>
        <taxon>Varroidae</taxon>
        <taxon>Varroa</taxon>
    </lineage>
</organism>
<keyword evidence="4" id="KW-1185">Reference proteome</keyword>
<sequence length="279" mass="30176">MKPLVLRTHVVAIAIFLPLGTFADELLQPAVGSARTPAKEAECVANMTRLLEIFKEEFPRQVPDVIDIKGTGRKPGKSAMLLTGFQDAQLVTPQKLECSNETTVSFVVPIEGRAAVYLGPAVRPDVARTYFKATVKLAGTFNLLKGPSLEKIEVTKTALDTVQLLDSASSGVRDINQPAQQFVARVCSTLLKRALAKEVPAITKSGIAKSLADLQQTFINSSVAALEKRGVQIYKLLESMLKTNKESSTASKGSAKDKAEADRPITTQDLITRRRTATP</sequence>
<keyword evidence="2" id="KW-0732">Signal</keyword>
<name>A0A7M7JLU8_VARDE</name>
<evidence type="ECO:0000256" key="1">
    <source>
        <dbReference type="SAM" id="MobiDB-lite"/>
    </source>
</evidence>
<reference evidence="3" key="1">
    <citation type="submission" date="2021-01" db="UniProtKB">
        <authorList>
            <consortium name="EnsemblMetazoa"/>
        </authorList>
    </citation>
    <scope>IDENTIFICATION</scope>
</reference>
<feature type="region of interest" description="Disordered" evidence="1">
    <location>
        <begin position="244"/>
        <end position="279"/>
    </location>
</feature>